<proteinExistence type="predicted"/>
<reference evidence="1 2" key="1">
    <citation type="submission" date="2016-03" db="EMBL/GenBank/DDBJ databases">
        <title>Comparative genomics of the ectomycorrhizal sister species Rhizopogon vinicolor and Rhizopogon vesiculosus (Basidiomycota: Boletales) reveals a divergence of the mating type B locus.</title>
        <authorList>
            <person name="Mujic A.B."/>
            <person name="Kuo A."/>
            <person name="Tritt A."/>
            <person name="Lipzen A."/>
            <person name="Chen C."/>
            <person name="Johnson J."/>
            <person name="Sharma A."/>
            <person name="Barry K."/>
            <person name="Grigoriev I.V."/>
            <person name="Spatafora J.W."/>
        </authorList>
    </citation>
    <scope>NUCLEOTIDE SEQUENCE [LARGE SCALE GENOMIC DNA]</scope>
    <source>
        <strain evidence="1 2">AM-OR11-056</strain>
    </source>
</reference>
<dbReference type="Gene3D" id="3.40.50.1000">
    <property type="entry name" value="HAD superfamily/HAD-like"/>
    <property type="match status" value="1"/>
</dbReference>
<sequence length="206" mass="24011">MTSRLPKLIAFDLDYTLWDFWIDTHVYPPLKRDPTSGKVIDNQRKPQTIDFYRDVPQILHRLQSAGVMIAACSRTDAPPLAREALNLILVPPRAGDNNNNNNNNGAKPIPAIKFFDQLEIYPSSKIRHFKKLHEKTGIAYDEMIVDVRFFWRVVQLFFDDEWRNQEVEELGVTFTLVPNGLNDRILEKGLRDWRKRHPDQVDDDAV</sequence>
<comment type="caution">
    <text evidence="1">The sequence shown here is derived from an EMBL/GenBank/DDBJ whole genome shotgun (WGS) entry which is preliminary data.</text>
</comment>
<keyword evidence="2" id="KW-1185">Reference proteome</keyword>
<dbReference type="PANTHER" id="PTHR17901:SF14">
    <property type="entry name" value="MAGNESIUM-DEPENDENT PHOSPHATASE 1"/>
    <property type="match status" value="1"/>
</dbReference>
<dbReference type="InterPro" id="IPR036412">
    <property type="entry name" value="HAD-like_sf"/>
</dbReference>
<evidence type="ECO:0000313" key="2">
    <source>
        <dbReference type="Proteomes" id="UP000183567"/>
    </source>
</evidence>
<dbReference type="PANTHER" id="PTHR17901">
    <property type="entry name" value="MAGNESIUM-DEPENDENT PHOSPHATASE 1 MDP1"/>
    <property type="match status" value="1"/>
</dbReference>
<dbReference type="InterPro" id="IPR023214">
    <property type="entry name" value="HAD_sf"/>
</dbReference>
<dbReference type="SFLD" id="SFLDG01131">
    <property type="entry name" value="C1.5.2:_MDP_Like"/>
    <property type="match status" value="1"/>
</dbReference>
<dbReference type="AlphaFoldDB" id="A0A1J8Q9Y2"/>
<dbReference type="SUPFAM" id="SSF56784">
    <property type="entry name" value="HAD-like"/>
    <property type="match status" value="1"/>
</dbReference>
<dbReference type="OrthoDB" id="2865258at2759"/>
<dbReference type="GO" id="GO:0003993">
    <property type="term" value="F:acid phosphatase activity"/>
    <property type="evidence" value="ECO:0007669"/>
    <property type="project" value="TreeGrafter"/>
</dbReference>
<dbReference type="Pfam" id="PF12689">
    <property type="entry name" value="Acid_PPase"/>
    <property type="match status" value="1"/>
</dbReference>
<dbReference type="NCBIfam" id="TIGR01685">
    <property type="entry name" value="MDP-1"/>
    <property type="match status" value="1"/>
</dbReference>
<dbReference type="NCBIfam" id="TIGR01681">
    <property type="entry name" value="HAD-SF-IIIC"/>
    <property type="match status" value="1"/>
</dbReference>
<name>A0A1J8Q9Y2_9AGAM</name>
<dbReference type="SFLD" id="SFLDG01129">
    <property type="entry name" value="C1.5:_HAD__Beta-PGM__Phosphata"/>
    <property type="match status" value="1"/>
</dbReference>
<protein>
    <recommendedName>
        <fullName evidence="3">Magnesium-dependent phosphatase-1</fullName>
    </recommendedName>
</protein>
<dbReference type="EMBL" id="LVVM01006279">
    <property type="protein sequence ID" value="OJA08548.1"/>
    <property type="molecule type" value="Genomic_DNA"/>
</dbReference>
<dbReference type="InterPro" id="IPR010036">
    <property type="entry name" value="MDP_1_eu_arc"/>
</dbReference>
<evidence type="ECO:0008006" key="3">
    <source>
        <dbReference type="Google" id="ProtNLM"/>
    </source>
</evidence>
<dbReference type="Proteomes" id="UP000183567">
    <property type="component" value="Unassembled WGS sequence"/>
</dbReference>
<evidence type="ECO:0000313" key="1">
    <source>
        <dbReference type="EMBL" id="OJA08548.1"/>
    </source>
</evidence>
<gene>
    <name evidence="1" type="ORF">AZE42_06643</name>
</gene>
<dbReference type="InterPro" id="IPR010033">
    <property type="entry name" value="HAD_SF_ppase_IIIC"/>
</dbReference>
<accession>A0A1J8Q9Y2</accession>
<dbReference type="SFLD" id="SFLDS00003">
    <property type="entry name" value="Haloacid_Dehalogenase"/>
    <property type="match status" value="1"/>
</dbReference>
<dbReference type="STRING" id="180088.A0A1J8Q9Y2"/>
<organism evidence="1 2">
    <name type="scientific">Rhizopogon vesiculosus</name>
    <dbReference type="NCBI Taxonomy" id="180088"/>
    <lineage>
        <taxon>Eukaryota</taxon>
        <taxon>Fungi</taxon>
        <taxon>Dikarya</taxon>
        <taxon>Basidiomycota</taxon>
        <taxon>Agaricomycotina</taxon>
        <taxon>Agaricomycetes</taxon>
        <taxon>Agaricomycetidae</taxon>
        <taxon>Boletales</taxon>
        <taxon>Suillineae</taxon>
        <taxon>Rhizopogonaceae</taxon>
        <taxon>Rhizopogon</taxon>
    </lineage>
</organism>